<reference evidence="1 2" key="1">
    <citation type="submission" date="2014-02" db="EMBL/GenBank/DDBJ databases">
        <title>The small core and large imbalanced accessory genome model reveals a collaborative survival strategy of Sorangium cellulosum strains in nature.</title>
        <authorList>
            <person name="Han K."/>
            <person name="Peng R."/>
            <person name="Blom J."/>
            <person name="Li Y.-Z."/>
        </authorList>
    </citation>
    <scope>NUCLEOTIDE SEQUENCE [LARGE SCALE GENOMIC DNA]</scope>
    <source>
        <strain evidence="1 2">So0007-03</strain>
    </source>
</reference>
<protein>
    <submittedName>
        <fullName evidence="1">Uncharacterized protein</fullName>
    </submittedName>
</protein>
<gene>
    <name evidence="1" type="ORF">BE21_04085</name>
</gene>
<evidence type="ECO:0000313" key="1">
    <source>
        <dbReference type="EMBL" id="KYG04175.1"/>
    </source>
</evidence>
<dbReference type="Proteomes" id="UP000075502">
    <property type="component" value="Unassembled WGS sequence"/>
</dbReference>
<dbReference type="AlphaFoldDB" id="A0A150THI9"/>
<proteinExistence type="predicted"/>
<sequence>MTPAGHGFVASLAAGTTADFVVGVVTAHCKESASGGRVPDQPYNQNPAGPVATTLSPPTYTSDGGGCTTSLPLTKAVSQANTDNGPWRVALQYDQAGTVATFTIPQAGMITTTSGLASCRVTVAPDGPASVVGRFVGATSSNRPRLEFSGENSVPIRITGGFPCPTSVKKATFRVTYEITNTTDPAQTITVGP</sequence>
<comment type="caution">
    <text evidence="1">The sequence shown here is derived from an EMBL/GenBank/DDBJ whole genome shotgun (WGS) entry which is preliminary data.</text>
</comment>
<accession>A0A150THI9</accession>
<evidence type="ECO:0000313" key="2">
    <source>
        <dbReference type="Proteomes" id="UP000075502"/>
    </source>
</evidence>
<dbReference type="EMBL" id="JEME01002476">
    <property type="protein sequence ID" value="KYG04175.1"/>
    <property type="molecule type" value="Genomic_DNA"/>
</dbReference>
<organism evidence="1 2">
    <name type="scientific">Sorangium cellulosum</name>
    <name type="common">Polyangium cellulosum</name>
    <dbReference type="NCBI Taxonomy" id="56"/>
    <lineage>
        <taxon>Bacteria</taxon>
        <taxon>Pseudomonadati</taxon>
        <taxon>Myxococcota</taxon>
        <taxon>Polyangia</taxon>
        <taxon>Polyangiales</taxon>
        <taxon>Polyangiaceae</taxon>
        <taxon>Sorangium</taxon>
    </lineage>
</organism>
<name>A0A150THI9_SORCE</name>